<reference evidence="1" key="1">
    <citation type="submission" date="2016-01" db="EMBL/GenBank/DDBJ databases">
        <title>Reference transcriptome for the parasite Schistocephalus solidus: insights into the molecular evolution of parasitism.</title>
        <authorList>
            <person name="Hebert F.O."/>
            <person name="Grambauer S."/>
            <person name="Barber I."/>
            <person name="Landry C.R."/>
            <person name="Aubin-Horth N."/>
        </authorList>
    </citation>
    <scope>NUCLEOTIDE SEQUENCE</scope>
</reference>
<accession>A0A0X3NG24</accession>
<proteinExistence type="predicted"/>
<dbReference type="EMBL" id="GEEE01024680">
    <property type="protein sequence ID" value="JAP38545.1"/>
    <property type="molecule type" value="Transcribed_RNA"/>
</dbReference>
<sequence>MSRQLCFAFLSELLEDHGQEQNFEMAKSRLYAFSAAEVELVSKKIMYTSDVCPEMTHLVVKAKKDFPDLWPYKIDEYSVAELIFKLKAECRALSIDLENLRKTFTDRPI</sequence>
<name>A0A0X3NG24_SCHSO</name>
<gene>
    <name evidence="1" type="ORF">TR151217</name>
</gene>
<dbReference type="AlphaFoldDB" id="A0A0X3NG24"/>
<organism evidence="1">
    <name type="scientific">Schistocephalus solidus</name>
    <name type="common">Tapeworm</name>
    <dbReference type="NCBI Taxonomy" id="70667"/>
    <lineage>
        <taxon>Eukaryota</taxon>
        <taxon>Metazoa</taxon>
        <taxon>Spiralia</taxon>
        <taxon>Lophotrochozoa</taxon>
        <taxon>Platyhelminthes</taxon>
        <taxon>Cestoda</taxon>
        <taxon>Eucestoda</taxon>
        <taxon>Diphyllobothriidea</taxon>
        <taxon>Diphyllobothriidae</taxon>
        <taxon>Schistocephalus</taxon>
    </lineage>
</organism>
<protein>
    <submittedName>
        <fullName evidence="1">Uncharacterized protein</fullName>
    </submittedName>
</protein>
<evidence type="ECO:0000313" key="1">
    <source>
        <dbReference type="EMBL" id="JAP38545.1"/>
    </source>
</evidence>